<reference evidence="8" key="1">
    <citation type="submission" date="2017-11" db="EMBL/GenBank/DDBJ databases">
        <authorList>
            <person name="Watanabe M."/>
            <person name="Kojima H."/>
        </authorList>
    </citation>
    <scope>NUCLEOTIDE SEQUENCE [LARGE SCALE GENOMIC DNA]</scope>
    <source>
        <strain evidence="8">Tokyo 01</strain>
    </source>
</reference>
<dbReference type="PANTHER" id="PTHR30448">
    <property type="entry name" value="RNASE ADAPTER PROTEIN RAPZ"/>
    <property type="match status" value="1"/>
</dbReference>
<dbReference type="PANTHER" id="PTHR30448:SF0">
    <property type="entry name" value="RNASE ADAPTER PROTEIN RAPZ"/>
    <property type="match status" value="1"/>
</dbReference>
<feature type="binding site" evidence="4">
    <location>
        <begin position="17"/>
        <end position="24"/>
    </location>
    <ligand>
        <name>ATP</name>
        <dbReference type="ChEBI" id="CHEBI:30616"/>
    </ligand>
</feature>
<feature type="domain" description="RapZ C-terminal" evidence="6">
    <location>
        <begin position="172"/>
        <end position="292"/>
    </location>
</feature>
<dbReference type="PIRSF" id="PIRSF005052">
    <property type="entry name" value="P-loopkin"/>
    <property type="match status" value="1"/>
</dbReference>
<evidence type="ECO:0000256" key="3">
    <source>
        <dbReference type="ARBA" id="ARBA00023134"/>
    </source>
</evidence>
<comment type="caution">
    <text evidence="7">The sequence shown here is derived from an EMBL/GenBank/DDBJ whole genome shotgun (WGS) entry which is preliminary data.</text>
</comment>
<feature type="binding site" evidence="4">
    <location>
        <begin position="68"/>
        <end position="71"/>
    </location>
    <ligand>
        <name>GTP</name>
        <dbReference type="ChEBI" id="CHEBI:37565"/>
    </ligand>
</feature>
<evidence type="ECO:0000259" key="6">
    <source>
        <dbReference type="Pfam" id="PF22740"/>
    </source>
</evidence>
<dbReference type="InterPro" id="IPR053930">
    <property type="entry name" value="RapZ-like_N"/>
</dbReference>
<keyword evidence="3 4" id="KW-0342">GTP-binding</keyword>
<evidence type="ECO:0000256" key="2">
    <source>
        <dbReference type="ARBA" id="ARBA00022840"/>
    </source>
</evidence>
<organism evidence="7 8">
    <name type="scientific">Desulfonema ishimotonii</name>
    <dbReference type="NCBI Taxonomy" id="45657"/>
    <lineage>
        <taxon>Bacteria</taxon>
        <taxon>Pseudomonadati</taxon>
        <taxon>Thermodesulfobacteriota</taxon>
        <taxon>Desulfobacteria</taxon>
        <taxon>Desulfobacterales</taxon>
        <taxon>Desulfococcaceae</taxon>
        <taxon>Desulfonema</taxon>
    </lineage>
</organism>
<keyword evidence="2 4" id="KW-0067">ATP-binding</keyword>
<accession>A0A401G055</accession>
<dbReference type="GO" id="GO:0005524">
    <property type="term" value="F:ATP binding"/>
    <property type="evidence" value="ECO:0007669"/>
    <property type="project" value="UniProtKB-UniRule"/>
</dbReference>
<reference evidence="8" key="2">
    <citation type="submission" date="2019-01" db="EMBL/GenBank/DDBJ databases">
        <title>Genome sequence of Desulfonema ishimotonii strain Tokyo 01.</title>
        <authorList>
            <person name="Fukui M."/>
        </authorList>
    </citation>
    <scope>NUCLEOTIDE SEQUENCE [LARGE SCALE GENOMIC DNA]</scope>
    <source>
        <strain evidence="8">Tokyo 01</strain>
    </source>
</reference>
<feature type="domain" description="RapZ-like N-terminal" evidence="5">
    <location>
        <begin position="11"/>
        <end position="162"/>
    </location>
</feature>
<evidence type="ECO:0000256" key="4">
    <source>
        <dbReference type="HAMAP-Rule" id="MF_00636"/>
    </source>
</evidence>
<evidence type="ECO:0000313" key="8">
    <source>
        <dbReference type="Proteomes" id="UP000288096"/>
    </source>
</evidence>
<dbReference type="InterPro" id="IPR005337">
    <property type="entry name" value="RapZ-like"/>
</dbReference>
<dbReference type="Pfam" id="PF03668">
    <property type="entry name" value="RapZ-like_N"/>
    <property type="match status" value="1"/>
</dbReference>
<dbReference type="Pfam" id="PF22740">
    <property type="entry name" value="PapZ_C"/>
    <property type="match status" value="1"/>
</dbReference>
<dbReference type="EMBL" id="BEXT01000001">
    <property type="protein sequence ID" value="GBC62622.1"/>
    <property type="molecule type" value="Genomic_DNA"/>
</dbReference>
<dbReference type="NCBIfam" id="NF003828">
    <property type="entry name" value="PRK05416.1"/>
    <property type="match status" value="1"/>
</dbReference>
<dbReference type="OrthoDB" id="9784461at2"/>
<dbReference type="InterPro" id="IPR053931">
    <property type="entry name" value="RapZ_C"/>
</dbReference>
<dbReference type="Proteomes" id="UP000288096">
    <property type="component" value="Unassembled WGS sequence"/>
</dbReference>
<protein>
    <submittedName>
        <fullName evidence="7">RNase adaptor protein RapZ</fullName>
    </submittedName>
</protein>
<gene>
    <name evidence="7" type="ORF">DENIS_3595</name>
</gene>
<dbReference type="InterPro" id="IPR027417">
    <property type="entry name" value="P-loop_NTPase"/>
</dbReference>
<evidence type="ECO:0000313" key="7">
    <source>
        <dbReference type="EMBL" id="GBC62622.1"/>
    </source>
</evidence>
<dbReference type="GO" id="GO:0005525">
    <property type="term" value="F:GTP binding"/>
    <property type="evidence" value="ECO:0007669"/>
    <property type="project" value="UniProtKB-UniRule"/>
</dbReference>
<dbReference type="AlphaFoldDB" id="A0A401G055"/>
<evidence type="ECO:0000259" key="5">
    <source>
        <dbReference type="Pfam" id="PF03668"/>
    </source>
</evidence>
<evidence type="ECO:0000256" key="1">
    <source>
        <dbReference type="ARBA" id="ARBA00022741"/>
    </source>
</evidence>
<keyword evidence="1 4" id="KW-0547">Nucleotide-binding</keyword>
<dbReference type="HAMAP" id="MF_00636">
    <property type="entry name" value="RapZ_like"/>
    <property type="match status" value="1"/>
</dbReference>
<keyword evidence="8" id="KW-1185">Reference proteome</keyword>
<name>A0A401G055_9BACT</name>
<proteinExistence type="inferred from homology"/>
<sequence>MPPEADGKKLKIVIITGLSGSGKSTALAAFEDAGFYCVDNMPVALLPKFLELPVERDTELSGFAFVMDLRERAFLARYPAVFDALRKKGYLFEVLFLEAEEQVLVRRYSQTRRHHPLSGGKGLLEGIRTEREHLKSLRNVAAQIIDTSRYTVHELKALIVEMARERDKKVPMRINILSFGFKYGIPHDADLIMDVRFLANPHFVPELRPLDGRTSEIREYVLNRDESRTFLGKYLDLISYLIPLYEQEGKAYLTIAIGCTGGRHRSVAVASAVAGHIHRPERWVDITHRDIEKV</sequence>
<dbReference type="SUPFAM" id="SSF52540">
    <property type="entry name" value="P-loop containing nucleoside triphosphate hydrolases"/>
    <property type="match status" value="1"/>
</dbReference>